<dbReference type="SUPFAM" id="SSF81383">
    <property type="entry name" value="F-box domain"/>
    <property type="match status" value="1"/>
</dbReference>
<dbReference type="Pfam" id="PF00646">
    <property type="entry name" value="F-box"/>
    <property type="match status" value="1"/>
</dbReference>
<evidence type="ECO:0000313" key="3">
    <source>
        <dbReference type="Proteomes" id="UP001221413"/>
    </source>
</evidence>
<keyword evidence="3" id="KW-1185">Reference proteome</keyword>
<dbReference type="InterPro" id="IPR036047">
    <property type="entry name" value="F-box-like_dom_sf"/>
</dbReference>
<feature type="domain" description="F-box" evidence="1">
    <location>
        <begin position="15"/>
        <end position="52"/>
    </location>
</feature>
<evidence type="ECO:0000259" key="1">
    <source>
        <dbReference type="Pfam" id="PF00646"/>
    </source>
</evidence>
<protein>
    <recommendedName>
        <fullName evidence="1">F-box domain-containing protein</fullName>
    </recommendedName>
</protein>
<dbReference type="InterPro" id="IPR001810">
    <property type="entry name" value="F-box_dom"/>
</dbReference>
<dbReference type="Proteomes" id="UP001221413">
    <property type="component" value="Unassembled WGS sequence"/>
</dbReference>
<sequence length="248" mass="28561">MQEATVPPPSPLLIPELLEAILLYTQPFTVITACRAVCRSWRTLVDTSPLLRRHTWRAEDNVPVHRRRLKAVGITFKRNPMLSNILTAFWRRLNAHTTTSGDGEPAPATANELVAAFTPICQAMRLADPAPADVTFRFATQRQIGHMLARTYRTWSSPDEWQRQLIDLMVLTRLMRMLVRLRDEKEYQPGARNSLVVEAGYDILLRKEGEVKRRQVYVEERLNFQCCEPWNVSILEVDNEHVEGGWSL</sequence>
<gene>
    <name evidence="2" type="ORF">Dda_6345</name>
</gene>
<evidence type="ECO:0000313" key="2">
    <source>
        <dbReference type="EMBL" id="KAJ6258305.1"/>
    </source>
</evidence>
<proteinExistence type="predicted"/>
<dbReference type="AlphaFoldDB" id="A0AAD6ITE0"/>
<reference evidence="2" key="1">
    <citation type="submission" date="2023-01" db="EMBL/GenBank/DDBJ databases">
        <title>The chitinases involved in constricting ring structure development in the nematode-trapping fungus Drechslerella dactyloides.</title>
        <authorList>
            <person name="Wang R."/>
            <person name="Zhang L."/>
            <person name="Tang P."/>
            <person name="Li S."/>
            <person name="Liang L."/>
        </authorList>
    </citation>
    <scope>NUCLEOTIDE SEQUENCE</scope>
    <source>
        <strain evidence="2">YMF1.00031</strain>
    </source>
</reference>
<dbReference type="Gene3D" id="1.20.1280.50">
    <property type="match status" value="1"/>
</dbReference>
<organism evidence="2 3">
    <name type="scientific">Drechslerella dactyloides</name>
    <name type="common">Nematode-trapping fungus</name>
    <name type="synonym">Arthrobotrys dactyloides</name>
    <dbReference type="NCBI Taxonomy" id="74499"/>
    <lineage>
        <taxon>Eukaryota</taxon>
        <taxon>Fungi</taxon>
        <taxon>Dikarya</taxon>
        <taxon>Ascomycota</taxon>
        <taxon>Pezizomycotina</taxon>
        <taxon>Orbiliomycetes</taxon>
        <taxon>Orbiliales</taxon>
        <taxon>Orbiliaceae</taxon>
        <taxon>Drechslerella</taxon>
    </lineage>
</organism>
<accession>A0AAD6ITE0</accession>
<dbReference type="EMBL" id="JAQGDS010000008">
    <property type="protein sequence ID" value="KAJ6258305.1"/>
    <property type="molecule type" value="Genomic_DNA"/>
</dbReference>
<comment type="caution">
    <text evidence="2">The sequence shown here is derived from an EMBL/GenBank/DDBJ whole genome shotgun (WGS) entry which is preliminary data.</text>
</comment>
<name>A0AAD6ITE0_DREDA</name>